<keyword evidence="2" id="KW-0560">Oxidoreductase</keyword>
<evidence type="ECO:0000256" key="2">
    <source>
        <dbReference type="ARBA" id="ARBA00023002"/>
    </source>
</evidence>
<evidence type="ECO:0000256" key="1">
    <source>
        <dbReference type="ARBA" id="ARBA00006484"/>
    </source>
</evidence>
<evidence type="ECO:0000313" key="5">
    <source>
        <dbReference type="EMBL" id="MEG3439417.1"/>
    </source>
</evidence>
<evidence type="ECO:0000256" key="3">
    <source>
        <dbReference type="RuleBase" id="RU000363"/>
    </source>
</evidence>
<name>A0AAW9QYG6_9CHRO</name>
<dbReference type="SMART" id="SM00822">
    <property type="entry name" value="PKS_KR"/>
    <property type="match status" value="1"/>
</dbReference>
<dbReference type="PROSITE" id="PS00061">
    <property type="entry name" value="ADH_SHORT"/>
    <property type="match status" value="1"/>
</dbReference>
<dbReference type="EMBL" id="JBAFSM010000048">
    <property type="protein sequence ID" value="MEG3439417.1"/>
    <property type="molecule type" value="Genomic_DNA"/>
</dbReference>
<dbReference type="InterPro" id="IPR002347">
    <property type="entry name" value="SDR_fam"/>
</dbReference>
<dbReference type="AlphaFoldDB" id="A0AAW9QYG6"/>
<comment type="similarity">
    <text evidence="1 3">Belongs to the short-chain dehydrogenases/reductases (SDR) family.</text>
</comment>
<protein>
    <submittedName>
        <fullName evidence="5">SDR family NAD(P)-dependent oxidoreductase</fullName>
    </submittedName>
</protein>
<dbReference type="PANTHER" id="PTHR44196:SF1">
    <property type="entry name" value="DEHYDROGENASE_REDUCTASE SDR FAMILY MEMBER 7B"/>
    <property type="match status" value="1"/>
</dbReference>
<comment type="caution">
    <text evidence="5">The sequence shown here is derived from an EMBL/GenBank/DDBJ whole genome shotgun (WGS) entry which is preliminary data.</text>
</comment>
<dbReference type="InterPro" id="IPR020904">
    <property type="entry name" value="Sc_DH/Rdtase_CS"/>
</dbReference>
<dbReference type="Gene3D" id="3.40.50.720">
    <property type="entry name" value="NAD(P)-binding Rossmann-like Domain"/>
    <property type="match status" value="1"/>
</dbReference>
<dbReference type="Proteomes" id="UP001328733">
    <property type="component" value="Unassembled WGS sequence"/>
</dbReference>
<dbReference type="PANTHER" id="PTHR44196">
    <property type="entry name" value="DEHYDROGENASE/REDUCTASE SDR FAMILY MEMBER 7B"/>
    <property type="match status" value="1"/>
</dbReference>
<dbReference type="InterPro" id="IPR036291">
    <property type="entry name" value="NAD(P)-bd_dom_sf"/>
</dbReference>
<dbReference type="InterPro" id="IPR057326">
    <property type="entry name" value="KR_dom"/>
</dbReference>
<sequence length="270" mass="30453">MIQLQGKTALVTGASRGIGRAIALSLARRGLSRIVLVARDEERLKEVAREIETHGTKATVFPLDLTETETVSRTIPRVWQECGGIDLLINAAGIAHQTSFLRSRFSRVQDEISLNLLGTYAITRSIARRMALRRRGTIVNVSSLMGQIAAPTMTTYSATKFALLGFTRALRSELRDYNIQVIALLPTLTDTDMIRDLALFRWLKPMPAERVAEGLIEGLQNRRTEIVIGWQSHLALWCQKFAPWLMEKIVDLATPPSELKRKRRWKEVFS</sequence>
<proteinExistence type="inferred from homology"/>
<dbReference type="CDD" id="cd05233">
    <property type="entry name" value="SDR_c"/>
    <property type="match status" value="1"/>
</dbReference>
<feature type="domain" description="Ketoreductase" evidence="4">
    <location>
        <begin position="7"/>
        <end position="197"/>
    </location>
</feature>
<gene>
    <name evidence="5" type="ORF">V0288_19985</name>
</gene>
<evidence type="ECO:0000313" key="6">
    <source>
        <dbReference type="Proteomes" id="UP001328733"/>
    </source>
</evidence>
<evidence type="ECO:0000259" key="4">
    <source>
        <dbReference type="SMART" id="SM00822"/>
    </source>
</evidence>
<organism evidence="5 6">
    <name type="scientific">Pannus brasiliensis CCIBt3594</name>
    <dbReference type="NCBI Taxonomy" id="1427578"/>
    <lineage>
        <taxon>Bacteria</taxon>
        <taxon>Bacillati</taxon>
        <taxon>Cyanobacteriota</taxon>
        <taxon>Cyanophyceae</taxon>
        <taxon>Oscillatoriophycideae</taxon>
        <taxon>Chroococcales</taxon>
        <taxon>Microcystaceae</taxon>
        <taxon>Pannus</taxon>
    </lineage>
</organism>
<dbReference type="PRINTS" id="PR00081">
    <property type="entry name" value="GDHRDH"/>
</dbReference>
<dbReference type="SUPFAM" id="SSF51735">
    <property type="entry name" value="NAD(P)-binding Rossmann-fold domains"/>
    <property type="match status" value="1"/>
</dbReference>
<keyword evidence="6" id="KW-1185">Reference proteome</keyword>
<accession>A0AAW9QYG6</accession>
<dbReference type="GO" id="GO:0016491">
    <property type="term" value="F:oxidoreductase activity"/>
    <property type="evidence" value="ECO:0007669"/>
    <property type="project" value="UniProtKB-KW"/>
</dbReference>
<dbReference type="PRINTS" id="PR00080">
    <property type="entry name" value="SDRFAMILY"/>
</dbReference>
<reference evidence="5 6" key="1">
    <citation type="submission" date="2024-01" db="EMBL/GenBank/DDBJ databases">
        <title>Genomic insights into the taxonomy and metabolism of the cyanobacterium Pannus brasiliensis CCIBt3594.</title>
        <authorList>
            <person name="Machado M."/>
            <person name="Botero N.B."/>
            <person name="Andreote A.P.D."/>
            <person name="Feitosa A.M.T."/>
            <person name="Popin R."/>
            <person name="Sivonen K."/>
            <person name="Fiore M.F."/>
        </authorList>
    </citation>
    <scope>NUCLEOTIDE SEQUENCE [LARGE SCALE GENOMIC DNA]</scope>
    <source>
        <strain evidence="5 6">CCIBt3594</strain>
    </source>
</reference>
<dbReference type="GO" id="GO:0016020">
    <property type="term" value="C:membrane"/>
    <property type="evidence" value="ECO:0007669"/>
    <property type="project" value="TreeGrafter"/>
</dbReference>
<dbReference type="Pfam" id="PF00106">
    <property type="entry name" value="adh_short"/>
    <property type="match status" value="1"/>
</dbReference>
<dbReference type="PIRSF" id="PIRSF000126">
    <property type="entry name" value="11-beta-HSD1"/>
    <property type="match status" value="1"/>
</dbReference>